<dbReference type="PROSITE" id="PS50045">
    <property type="entry name" value="SIGMA54_INTERACT_4"/>
    <property type="match status" value="1"/>
</dbReference>
<dbReference type="PRINTS" id="PR01590">
    <property type="entry name" value="HTHFIS"/>
</dbReference>
<feature type="domain" description="PAS" evidence="6">
    <location>
        <begin position="191"/>
        <end position="227"/>
    </location>
</feature>
<evidence type="ECO:0000259" key="6">
    <source>
        <dbReference type="PROSITE" id="PS50112"/>
    </source>
</evidence>
<dbReference type="PANTHER" id="PTHR32071">
    <property type="entry name" value="TRANSCRIPTIONAL REGULATORY PROTEIN"/>
    <property type="match status" value="1"/>
</dbReference>
<dbReference type="SUPFAM" id="SSF46689">
    <property type="entry name" value="Homeodomain-like"/>
    <property type="match status" value="1"/>
</dbReference>
<dbReference type="InterPro" id="IPR002197">
    <property type="entry name" value="HTH_Fis"/>
</dbReference>
<comment type="caution">
    <text evidence="7">The sequence shown here is derived from an EMBL/GenBank/DDBJ whole genome shotgun (WGS) entry which is preliminary data.</text>
</comment>
<dbReference type="InterPro" id="IPR035965">
    <property type="entry name" value="PAS-like_dom_sf"/>
</dbReference>
<dbReference type="Pfam" id="PF06506">
    <property type="entry name" value="PrpR_N"/>
    <property type="match status" value="1"/>
</dbReference>
<dbReference type="Gene3D" id="1.10.8.60">
    <property type="match status" value="1"/>
</dbReference>
<dbReference type="Pfam" id="PF13188">
    <property type="entry name" value="PAS_8"/>
    <property type="match status" value="1"/>
</dbReference>
<dbReference type="InterPro" id="IPR025662">
    <property type="entry name" value="Sigma_54_int_dom_ATP-bd_1"/>
</dbReference>
<keyword evidence="4" id="KW-0804">Transcription</keyword>
<dbReference type="InterPro" id="IPR058031">
    <property type="entry name" value="AAA_lid_NorR"/>
</dbReference>
<dbReference type="PROSITE" id="PS50112">
    <property type="entry name" value="PAS"/>
    <property type="match status" value="1"/>
</dbReference>
<dbReference type="Gene3D" id="3.40.50.300">
    <property type="entry name" value="P-loop containing nucleotide triphosphate hydrolases"/>
    <property type="match status" value="1"/>
</dbReference>
<dbReference type="SUPFAM" id="SSF52540">
    <property type="entry name" value="P-loop containing nucleoside triphosphate hydrolases"/>
    <property type="match status" value="1"/>
</dbReference>
<evidence type="ECO:0000256" key="3">
    <source>
        <dbReference type="ARBA" id="ARBA00023015"/>
    </source>
</evidence>
<organism evidence="7 8">
    <name type="scientific">Yanshouia hominis</name>
    <dbReference type="NCBI Taxonomy" id="2763673"/>
    <lineage>
        <taxon>Bacteria</taxon>
        <taxon>Bacillati</taxon>
        <taxon>Bacillota</taxon>
        <taxon>Clostridia</taxon>
        <taxon>Eubacteriales</taxon>
        <taxon>Oscillospiraceae</taxon>
        <taxon>Yanshouia</taxon>
    </lineage>
</organism>
<dbReference type="Gene3D" id="3.30.450.20">
    <property type="entry name" value="PAS domain"/>
    <property type="match status" value="1"/>
</dbReference>
<dbReference type="SMART" id="SM00382">
    <property type="entry name" value="AAA"/>
    <property type="match status" value="1"/>
</dbReference>
<dbReference type="Proteomes" id="UP000658131">
    <property type="component" value="Unassembled WGS sequence"/>
</dbReference>
<dbReference type="PANTHER" id="PTHR32071:SF57">
    <property type="entry name" value="C4-DICARBOXYLATE TRANSPORT TRANSCRIPTIONAL REGULATORY PROTEIN DCTD"/>
    <property type="match status" value="1"/>
</dbReference>
<dbReference type="Pfam" id="PF25601">
    <property type="entry name" value="AAA_lid_14"/>
    <property type="match status" value="1"/>
</dbReference>
<dbReference type="CDD" id="cd00009">
    <property type="entry name" value="AAA"/>
    <property type="match status" value="1"/>
</dbReference>
<evidence type="ECO:0000259" key="5">
    <source>
        <dbReference type="PROSITE" id="PS50045"/>
    </source>
</evidence>
<keyword evidence="2" id="KW-0067">ATP-binding</keyword>
<dbReference type="Pfam" id="PF00158">
    <property type="entry name" value="Sigma54_activat"/>
    <property type="match status" value="1"/>
</dbReference>
<name>A0ABR7NM34_9FIRM</name>
<dbReference type="Gene3D" id="1.10.10.60">
    <property type="entry name" value="Homeodomain-like"/>
    <property type="match status" value="1"/>
</dbReference>
<dbReference type="InterPro" id="IPR002078">
    <property type="entry name" value="Sigma_54_int"/>
</dbReference>
<dbReference type="SUPFAM" id="SSF55785">
    <property type="entry name" value="PYP-like sensor domain (PAS domain)"/>
    <property type="match status" value="1"/>
</dbReference>
<protein>
    <submittedName>
        <fullName evidence="7">Sigma 54-interacting transcriptional regulator</fullName>
    </submittedName>
</protein>
<dbReference type="Gene3D" id="3.40.50.2300">
    <property type="match status" value="1"/>
</dbReference>
<proteinExistence type="predicted"/>
<evidence type="ECO:0000256" key="4">
    <source>
        <dbReference type="ARBA" id="ARBA00023163"/>
    </source>
</evidence>
<dbReference type="PROSITE" id="PS00675">
    <property type="entry name" value="SIGMA54_INTERACT_1"/>
    <property type="match status" value="1"/>
</dbReference>
<feature type="domain" description="Sigma-54 factor interaction" evidence="5">
    <location>
        <begin position="316"/>
        <end position="546"/>
    </location>
</feature>
<keyword evidence="8" id="KW-1185">Reference proteome</keyword>
<dbReference type="Pfam" id="PF02954">
    <property type="entry name" value="HTH_8"/>
    <property type="match status" value="1"/>
</dbReference>
<evidence type="ECO:0000313" key="8">
    <source>
        <dbReference type="Proteomes" id="UP000658131"/>
    </source>
</evidence>
<dbReference type="InterPro" id="IPR009057">
    <property type="entry name" value="Homeodomain-like_sf"/>
</dbReference>
<keyword evidence="3" id="KW-0805">Transcription regulation</keyword>
<accession>A0ABR7NM34</accession>
<evidence type="ECO:0000256" key="2">
    <source>
        <dbReference type="ARBA" id="ARBA00022840"/>
    </source>
</evidence>
<dbReference type="EMBL" id="JACRTB010000032">
    <property type="protein sequence ID" value="MBC8577471.1"/>
    <property type="molecule type" value="Genomic_DNA"/>
</dbReference>
<keyword evidence="1" id="KW-0547">Nucleotide-binding</keyword>
<dbReference type="InterPro" id="IPR010524">
    <property type="entry name" value="Sig_transdc_resp-reg_PrpR_N"/>
</dbReference>
<dbReference type="SUPFAM" id="SSF159800">
    <property type="entry name" value="PrpR receptor domain-like"/>
    <property type="match status" value="1"/>
</dbReference>
<dbReference type="InterPro" id="IPR000014">
    <property type="entry name" value="PAS"/>
</dbReference>
<evidence type="ECO:0000256" key="1">
    <source>
        <dbReference type="ARBA" id="ARBA00022741"/>
    </source>
</evidence>
<dbReference type="InterPro" id="IPR003593">
    <property type="entry name" value="AAA+_ATPase"/>
</dbReference>
<evidence type="ECO:0000313" key="7">
    <source>
        <dbReference type="EMBL" id="MBC8577471.1"/>
    </source>
</evidence>
<dbReference type="InterPro" id="IPR027417">
    <property type="entry name" value="P-loop_NTPase"/>
</dbReference>
<sequence>MNSQIWLISSSHPVVNQAKKIFKRFGYDYPIVRASFDVLPKYADEAISKGAKVFISRGNSASLLKQFGLPVVSLRFTYHDFAMAFEQARKYGDSIAIVGYNGTLNLSFEPYRESLGNPHYVYLNNSSELKEALAELKKKGVNAVIGGLTTVQIAHQIGMKAVQIGVEDSSIIDSVSDAQYLLQIELQRIRHMATIDTIFNNVSEAVLTVDSAGKISLANNSARKILGSDCTNQSIEKFIPKRDLVQTTQTGAPQRKLTPINQVLCALSSYSIRDVDGSIENVLTFQQIEQIRELEQNIRKQQSNRHNTAKAHFDDILGSSSAINNTKRQAQRFASSNSSVLIYGETGTGKELFAQSIHNHSPRAIGPFVAINCAALPLNILESELFGYVKGAFTGANPEGRAGYFEQAHMGTIFLDEIGEMPLEIQAKLLRVLQEKEVRRIGDHRVFHIDIRVIAATNRDLKKLVREGAFREDLYYRLAVLELYVPTIKERGGDVILLAEHMLKEIASKEGTPEKHFSKDAQKLLFSMDWDGNVRQIRNAIERLCVLSDKDILDSNELYKFISPRGLHFDTKRPNSIGKNISDIKKNQIASILLQEKGNRSRTAQRLGISKTTLWRRIKQIERSDPDFLELVFNPAVDVK</sequence>
<dbReference type="RefSeq" id="WP_262400874.1">
    <property type="nucleotide sequence ID" value="NZ_JACRTB010000032.1"/>
</dbReference>
<gene>
    <name evidence="7" type="ORF">H8717_13795</name>
</gene>
<reference evidence="7 8" key="1">
    <citation type="submission" date="2020-08" db="EMBL/GenBank/DDBJ databases">
        <title>Genome public.</title>
        <authorList>
            <person name="Liu C."/>
            <person name="Sun Q."/>
        </authorList>
    </citation>
    <scope>NUCLEOTIDE SEQUENCE [LARGE SCALE GENOMIC DNA]</scope>
    <source>
        <strain evidence="7 8">BX1</strain>
    </source>
</reference>
<dbReference type="Gene3D" id="3.40.50.10660">
    <property type="entry name" value="PrpR receptor domain-like"/>
    <property type="match status" value="1"/>
</dbReference>